<dbReference type="EMBL" id="UZAM01007086">
    <property type="protein sequence ID" value="VDO96529.1"/>
    <property type="molecule type" value="Genomic_DNA"/>
</dbReference>
<feature type="region of interest" description="Disordered" evidence="1">
    <location>
        <begin position="37"/>
        <end position="80"/>
    </location>
</feature>
<name>A0A183IEQ8_9BILA</name>
<gene>
    <name evidence="2" type="ORF">SBAD_LOCUS2101</name>
</gene>
<dbReference type="WBParaSite" id="SBAD_0000220501-mRNA-1">
    <property type="protein sequence ID" value="SBAD_0000220501-mRNA-1"/>
    <property type="gene ID" value="SBAD_0000220501"/>
</dbReference>
<dbReference type="Proteomes" id="UP000270296">
    <property type="component" value="Unassembled WGS sequence"/>
</dbReference>
<organism evidence="4">
    <name type="scientific">Soboliphyme baturini</name>
    <dbReference type="NCBI Taxonomy" id="241478"/>
    <lineage>
        <taxon>Eukaryota</taxon>
        <taxon>Metazoa</taxon>
        <taxon>Ecdysozoa</taxon>
        <taxon>Nematoda</taxon>
        <taxon>Enoplea</taxon>
        <taxon>Dorylaimia</taxon>
        <taxon>Dioctophymatida</taxon>
        <taxon>Dioctophymatoidea</taxon>
        <taxon>Soboliphymatidae</taxon>
        <taxon>Soboliphyme</taxon>
    </lineage>
</organism>
<evidence type="ECO:0000313" key="2">
    <source>
        <dbReference type="EMBL" id="VDO96529.1"/>
    </source>
</evidence>
<proteinExistence type="predicted"/>
<reference evidence="4" key="1">
    <citation type="submission" date="2016-06" db="UniProtKB">
        <authorList>
            <consortium name="WormBaseParasite"/>
        </authorList>
    </citation>
    <scope>IDENTIFICATION</scope>
</reference>
<keyword evidence="3" id="KW-1185">Reference proteome</keyword>
<protein>
    <submittedName>
        <fullName evidence="4">Secreted protein</fullName>
    </submittedName>
</protein>
<dbReference type="AlphaFoldDB" id="A0A183IEQ8"/>
<sequence length="80" mass="8584">MCAPVQHVGPDACFRTVASAAVWLCLNSGKHGSRQLSADAHDGLGSTSVYRRQTNSRTGPATSSETMFRISRPLTTDDFV</sequence>
<evidence type="ECO:0000313" key="3">
    <source>
        <dbReference type="Proteomes" id="UP000270296"/>
    </source>
</evidence>
<reference evidence="2 3" key="2">
    <citation type="submission" date="2018-11" db="EMBL/GenBank/DDBJ databases">
        <authorList>
            <consortium name="Pathogen Informatics"/>
        </authorList>
    </citation>
    <scope>NUCLEOTIDE SEQUENCE [LARGE SCALE GENOMIC DNA]</scope>
</reference>
<evidence type="ECO:0000256" key="1">
    <source>
        <dbReference type="SAM" id="MobiDB-lite"/>
    </source>
</evidence>
<feature type="compositionally biased region" description="Polar residues" evidence="1">
    <location>
        <begin position="45"/>
        <end position="66"/>
    </location>
</feature>
<accession>A0A183IEQ8</accession>
<evidence type="ECO:0000313" key="4">
    <source>
        <dbReference type="WBParaSite" id="SBAD_0000220501-mRNA-1"/>
    </source>
</evidence>